<keyword evidence="1" id="KW-0547">Nucleotide-binding</keyword>
<dbReference type="PANTHER" id="PTHR42855">
    <property type="entry name" value="ABC TRANSPORTER ATP-BINDING SUBUNIT"/>
    <property type="match status" value="1"/>
</dbReference>
<dbReference type="GO" id="GO:0016887">
    <property type="term" value="F:ATP hydrolysis activity"/>
    <property type="evidence" value="ECO:0007669"/>
    <property type="project" value="InterPro"/>
</dbReference>
<evidence type="ECO:0000313" key="4">
    <source>
        <dbReference type="EMBL" id="BAQ57578.1"/>
    </source>
</evidence>
<feature type="domain" description="ABC transporter" evidence="3">
    <location>
        <begin position="312"/>
        <end position="496"/>
    </location>
</feature>
<feature type="domain" description="ABC transporter" evidence="3">
    <location>
        <begin position="4"/>
        <end position="215"/>
    </location>
</feature>
<dbReference type="CDD" id="cd03221">
    <property type="entry name" value="ABCF_EF-3"/>
    <property type="match status" value="1"/>
</dbReference>
<evidence type="ECO:0000259" key="3">
    <source>
        <dbReference type="PROSITE" id="PS50893"/>
    </source>
</evidence>
<dbReference type="InterPro" id="IPR051309">
    <property type="entry name" value="ABCF_ATPase"/>
</dbReference>
<dbReference type="InterPro" id="IPR003439">
    <property type="entry name" value="ABC_transporter-like_ATP-bd"/>
</dbReference>
<dbReference type="SMART" id="SM00382">
    <property type="entry name" value="AAA"/>
    <property type="match status" value="2"/>
</dbReference>
<dbReference type="RefSeq" id="WP_060459636.1">
    <property type="nucleotide sequence ID" value="NZ_AP014808.1"/>
</dbReference>
<dbReference type="PANTHER" id="PTHR42855:SF2">
    <property type="entry name" value="DRUG RESISTANCE ABC TRANSPORTER,ATP-BINDING PROTEIN"/>
    <property type="match status" value="1"/>
</dbReference>
<sequence>MGTIEINNLSFKYDNMSQNIFNKFDLNIDEKWKLGLIGRNGRGKTTFLKILQKKLEYHGSITTNLKFVYFPQFIKSKNLSTQNVLLQLANLTVSDLWKIQIEMDKLHLNDDILNRPFNSLSPGEKTKAKLAVLFCNKRDFQLIDEPTNHLDNIGRNVVANYLNKKKGFIVVSHDRHFLNQVIDHVLSIDRAKIQLFKGNYDTWQRQFELQNEHEAQEKRHLQTDIKRLNKTAQKSKKWSLKTEKGKFHKTDQHENINRGYIGHKAAKLMKRSQSLLKRTTKEVNQKQQLLKNIDKSPNLEIDYAKSSKRNLLQVEDLVVIRNKHKLNQALSFTIKLGERIALDAANGSGKTTIIKAILGNNDLIANGSVHFAHNIKISYMKQNFTNFHGDLKDYALKHKVDFSQLLNTLHKLGFDRKIFTFKVEEMCQGQKRKLALAESLCTKANLYVWDEPLNYLDVITRQQIENLLLEINPTMLFVELDRMFTKKIATRETRLIQA</sequence>
<dbReference type="PATRIC" id="fig|1600.4.peg.1214"/>
<dbReference type="InterPro" id="IPR027417">
    <property type="entry name" value="P-loop_NTPase"/>
</dbReference>
<dbReference type="PROSITE" id="PS50893">
    <property type="entry name" value="ABC_TRANSPORTER_2"/>
    <property type="match status" value="2"/>
</dbReference>
<dbReference type="GO" id="GO:0005524">
    <property type="term" value="F:ATP binding"/>
    <property type="evidence" value="ECO:0007669"/>
    <property type="project" value="UniProtKB-KW"/>
</dbReference>
<protein>
    <submittedName>
        <fullName evidence="4">ABC transporter ATP-binding component</fullName>
    </submittedName>
</protein>
<dbReference type="InterPro" id="IPR003593">
    <property type="entry name" value="AAA+_ATPase"/>
</dbReference>
<keyword evidence="5" id="KW-1185">Reference proteome</keyword>
<gene>
    <name evidence="4" type="ORF">LBAT_1189</name>
</gene>
<evidence type="ECO:0000256" key="1">
    <source>
        <dbReference type="ARBA" id="ARBA00022741"/>
    </source>
</evidence>
<dbReference type="AlphaFoldDB" id="A0A0D6A439"/>
<dbReference type="Proteomes" id="UP000035709">
    <property type="component" value="Chromosome"/>
</dbReference>
<evidence type="ECO:0000313" key="5">
    <source>
        <dbReference type="Proteomes" id="UP000035709"/>
    </source>
</evidence>
<dbReference type="STRING" id="1600.LBAT_1189"/>
<dbReference type="PROSITE" id="PS00211">
    <property type="entry name" value="ABC_TRANSPORTER_1"/>
    <property type="match status" value="1"/>
</dbReference>
<dbReference type="EMBL" id="AP014808">
    <property type="protein sequence ID" value="BAQ57578.1"/>
    <property type="molecule type" value="Genomic_DNA"/>
</dbReference>
<dbReference type="NCBIfam" id="NF000355">
    <property type="entry name" value="ribo_prot_ABC_F"/>
    <property type="match status" value="1"/>
</dbReference>
<dbReference type="Gene3D" id="3.40.50.300">
    <property type="entry name" value="P-loop containing nucleotide triphosphate hydrolases"/>
    <property type="match status" value="2"/>
</dbReference>
<dbReference type="InterPro" id="IPR017871">
    <property type="entry name" value="ABC_transporter-like_CS"/>
</dbReference>
<name>A0A0D6A439_9LACO</name>
<dbReference type="KEGG" id="lae:LBAT_1189"/>
<organism evidence="4 5">
    <name type="scientific">Lactobacillus acetotolerans</name>
    <dbReference type="NCBI Taxonomy" id="1600"/>
    <lineage>
        <taxon>Bacteria</taxon>
        <taxon>Bacillati</taxon>
        <taxon>Bacillota</taxon>
        <taxon>Bacilli</taxon>
        <taxon>Lactobacillales</taxon>
        <taxon>Lactobacillaceae</taxon>
        <taxon>Lactobacillus</taxon>
    </lineage>
</organism>
<evidence type="ECO:0000256" key="2">
    <source>
        <dbReference type="ARBA" id="ARBA00022840"/>
    </source>
</evidence>
<reference evidence="4 5" key="1">
    <citation type="submission" date="2015-03" db="EMBL/GenBank/DDBJ databases">
        <title>Complete genome sequence of Lactobacillus acetotolerans NBRC 13120.</title>
        <authorList>
            <person name="Toh H."/>
            <person name="Morita H."/>
            <person name="Fujita N."/>
        </authorList>
    </citation>
    <scope>NUCLEOTIDE SEQUENCE [LARGE SCALE GENOMIC DNA]</scope>
    <source>
        <strain evidence="4 5">NBRC 13120</strain>
    </source>
</reference>
<keyword evidence="2 4" id="KW-0067">ATP-binding</keyword>
<accession>A0A0D6A439</accession>
<proteinExistence type="predicted"/>
<dbReference type="OrthoDB" id="9762369at2"/>
<dbReference type="Pfam" id="PF00005">
    <property type="entry name" value="ABC_tran"/>
    <property type="match status" value="2"/>
</dbReference>
<dbReference type="SUPFAM" id="SSF52540">
    <property type="entry name" value="P-loop containing nucleoside triphosphate hydrolases"/>
    <property type="match status" value="2"/>
</dbReference>